<dbReference type="InterPro" id="IPR000917">
    <property type="entry name" value="Sulfatase_N"/>
</dbReference>
<feature type="transmembrane region" description="Helical" evidence="1">
    <location>
        <begin position="36"/>
        <end position="58"/>
    </location>
</feature>
<keyword evidence="1" id="KW-0472">Membrane</keyword>
<reference evidence="3 4" key="1">
    <citation type="submission" date="2018-09" db="EMBL/GenBank/DDBJ databases">
        <title>Genome sequencing of strain 6GH32-13.</title>
        <authorList>
            <person name="Weon H.-Y."/>
            <person name="Heo J."/>
            <person name="Kwon S.-W."/>
        </authorList>
    </citation>
    <scope>NUCLEOTIDE SEQUENCE [LARGE SCALE GENOMIC DNA]</scope>
    <source>
        <strain evidence="3 4">5GH32-13</strain>
    </source>
</reference>
<dbReference type="Gene3D" id="3.40.720.10">
    <property type="entry name" value="Alkaline Phosphatase, subunit A"/>
    <property type="match status" value="1"/>
</dbReference>
<dbReference type="EMBL" id="CP032157">
    <property type="protein sequence ID" value="AXY75702.1"/>
    <property type="molecule type" value="Genomic_DNA"/>
</dbReference>
<keyword evidence="1" id="KW-1133">Transmembrane helix</keyword>
<gene>
    <name evidence="3" type="ORF">D3H65_17705</name>
</gene>
<protein>
    <recommendedName>
        <fullName evidence="2">Sulfatase N-terminal domain-containing protein</fullName>
    </recommendedName>
</protein>
<dbReference type="AlphaFoldDB" id="A0A3B7MML7"/>
<dbReference type="Proteomes" id="UP000263900">
    <property type="component" value="Chromosome"/>
</dbReference>
<name>A0A3B7MML7_9BACT</name>
<dbReference type="Pfam" id="PF00884">
    <property type="entry name" value="Sulfatase"/>
    <property type="match status" value="1"/>
</dbReference>
<dbReference type="KEGG" id="pseg:D3H65_17705"/>
<dbReference type="RefSeq" id="WP_119051583.1">
    <property type="nucleotide sequence ID" value="NZ_CP032157.1"/>
</dbReference>
<dbReference type="InterPro" id="IPR017850">
    <property type="entry name" value="Alkaline_phosphatase_core_sf"/>
</dbReference>
<proteinExistence type="predicted"/>
<evidence type="ECO:0000256" key="1">
    <source>
        <dbReference type="SAM" id="Phobius"/>
    </source>
</evidence>
<evidence type="ECO:0000313" key="3">
    <source>
        <dbReference type="EMBL" id="AXY75702.1"/>
    </source>
</evidence>
<feature type="transmembrane region" description="Helical" evidence="1">
    <location>
        <begin position="127"/>
        <end position="146"/>
    </location>
</feature>
<sequence>MIKAIQKQPLFLLLLPVFFVVHGMLENFGFIPFPDAAALCLIYLVAAILLAAIFYLFFRSVTKAALMTSLCMGIFFAFGTLQDFLHQHITNRSFTRYSILLPAILLLLIIAFWRIRKTKNALHRLTGFLNLLLIIYLLVDIGWIVVKTISPDKEKFSVYAFEEKNQYKPCDTCSKPDIYFLLFDEYASSASLWERYQYNNDLDQFLTAKGFTIQPQSRSNYNFTPFSMASILNMAYLKGIQDPSAISAEDYARCNELIRHNQVIKFLDIQGYDIVNYSIFDLAGHPSQVSQSFLPLKTKLITDRTLFARINRDIGWLLSQYFPFSLFTHFNILTDRNNNNLFIDLTGRAAASKRKRPAFIYTHLYMPHPLFYYDKDGRERNTDTLYRELAAPVAYHTYLDYVTYTNTRIKELVTTLQRANPAAVIMIMGDHGFRKDGLQLTSPYFFTNFNAVYLPGKTIVPPTSGVNQFRVVFNELFHQSIPLLKDSCIFLQDKQPSHP</sequence>
<feature type="domain" description="Sulfatase N-terminal" evidence="2">
    <location>
        <begin position="342"/>
        <end position="434"/>
    </location>
</feature>
<dbReference type="OrthoDB" id="681113at2"/>
<keyword evidence="1" id="KW-0812">Transmembrane</keyword>
<feature type="transmembrane region" description="Helical" evidence="1">
    <location>
        <begin position="65"/>
        <end position="85"/>
    </location>
</feature>
<keyword evidence="4" id="KW-1185">Reference proteome</keyword>
<dbReference type="SUPFAM" id="SSF53649">
    <property type="entry name" value="Alkaline phosphatase-like"/>
    <property type="match status" value="1"/>
</dbReference>
<organism evidence="3 4">
    <name type="scientific">Paraflavitalea soli</name>
    <dbReference type="NCBI Taxonomy" id="2315862"/>
    <lineage>
        <taxon>Bacteria</taxon>
        <taxon>Pseudomonadati</taxon>
        <taxon>Bacteroidota</taxon>
        <taxon>Chitinophagia</taxon>
        <taxon>Chitinophagales</taxon>
        <taxon>Chitinophagaceae</taxon>
        <taxon>Paraflavitalea</taxon>
    </lineage>
</organism>
<accession>A0A3B7MML7</accession>
<evidence type="ECO:0000259" key="2">
    <source>
        <dbReference type="Pfam" id="PF00884"/>
    </source>
</evidence>
<evidence type="ECO:0000313" key="4">
    <source>
        <dbReference type="Proteomes" id="UP000263900"/>
    </source>
</evidence>
<feature type="transmembrane region" description="Helical" evidence="1">
    <location>
        <begin position="97"/>
        <end position="115"/>
    </location>
</feature>
<feature type="transmembrane region" description="Helical" evidence="1">
    <location>
        <begin position="12"/>
        <end position="30"/>
    </location>
</feature>